<name>A0A7M5XAY7_9CNID</name>
<evidence type="ECO:0000256" key="1">
    <source>
        <dbReference type="SAM" id="MobiDB-lite"/>
    </source>
</evidence>
<feature type="region of interest" description="Disordered" evidence="1">
    <location>
        <begin position="1"/>
        <end position="37"/>
    </location>
</feature>
<dbReference type="AlphaFoldDB" id="A0A7M5XAY7"/>
<proteinExistence type="predicted"/>
<feature type="compositionally biased region" description="Polar residues" evidence="1">
    <location>
        <begin position="224"/>
        <end position="249"/>
    </location>
</feature>
<feature type="region of interest" description="Disordered" evidence="1">
    <location>
        <begin position="118"/>
        <end position="173"/>
    </location>
</feature>
<feature type="compositionally biased region" description="Polar residues" evidence="1">
    <location>
        <begin position="261"/>
        <end position="280"/>
    </location>
</feature>
<protein>
    <submittedName>
        <fullName evidence="2">Uncharacterized protein</fullName>
    </submittedName>
</protein>
<feature type="compositionally biased region" description="Polar residues" evidence="1">
    <location>
        <begin position="528"/>
        <end position="569"/>
    </location>
</feature>
<feature type="compositionally biased region" description="Polar residues" evidence="1">
    <location>
        <begin position="13"/>
        <end position="29"/>
    </location>
</feature>
<reference evidence="2" key="1">
    <citation type="submission" date="2021-01" db="UniProtKB">
        <authorList>
            <consortium name="EnsemblMetazoa"/>
        </authorList>
    </citation>
    <scope>IDENTIFICATION</scope>
</reference>
<evidence type="ECO:0000313" key="3">
    <source>
        <dbReference type="Proteomes" id="UP000594262"/>
    </source>
</evidence>
<evidence type="ECO:0000313" key="2">
    <source>
        <dbReference type="EnsemblMetazoa" id="CLYHEMP020377.1"/>
    </source>
</evidence>
<sequence>MGNRQTTGHDQRPPTNNPTVSRQNAQSHQPRPYSLRYSTVDPTATLVDEYSTGAQSVRNSLHIRNGENSTGLTSSENDPDLGTAGEHIQTQATAESDQYQSPISRENQSISLNGENLQSDVAAEPSQYRSKLSRDDSRTGVNDHTGHSGSFSTRCHPQTVTDSPIRPRPRPSNRVHLIHNSTVVSSASVDIGNIAIIPYSQEPRRRIQTNKASIYQDDEECGTISPQNRTESSSSSLECLNGIQRSPTQPHAAHRTEDLHYSSQNETESPSSNIQRSNRILRNPPTHPTGPMVRDENLDFFCQNGIESSLAGLQQLEIIAYSTEPSTRTYRNPLQTHQGDTGVETVNLLDTPQISCNVTTSEADVTDIDTENSSDLSRMSIDITVSKPGDFQQIECLPSSSNVSHPAIANKVDETNVSGCSLNTNNISIQSSEGDQRGLTLAQDCAPGEQEIFIIPTDHCNESDLSNDTNEGDEIRSHLSREHENKYAPIDACIELNTSSDSLRDSNSAINGQSIPDDIDHDSRISTEQEQTNTPSGSYLRSNSPISTTDSESNAAIGLQLSNDSTQSSRRNRYPHAPARPNISYPISFADPESGLPDWHPGSTIGLRSTYPVSALDSDSSLPIGNFAIPSRYFIDEDRYSGDVTYRWDDCLAKHPFKFLKMFRKSLGVGEFLLVLSL</sequence>
<feature type="region of interest" description="Disordered" evidence="1">
    <location>
        <begin position="526"/>
        <end position="584"/>
    </location>
</feature>
<feature type="region of interest" description="Disordered" evidence="1">
    <location>
        <begin position="58"/>
        <end position="84"/>
    </location>
</feature>
<feature type="compositionally biased region" description="Polar residues" evidence="1">
    <location>
        <begin position="139"/>
        <end position="162"/>
    </location>
</feature>
<organism evidence="2 3">
    <name type="scientific">Clytia hemisphaerica</name>
    <dbReference type="NCBI Taxonomy" id="252671"/>
    <lineage>
        <taxon>Eukaryota</taxon>
        <taxon>Metazoa</taxon>
        <taxon>Cnidaria</taxon>
        <taxon>Hydrozoa</taxon>
        <taxon>Hydroidolina</taxon>
        <taxon>Leptothecata</taxon>
        <taxon>Obeliida</taxon>
        <taxon>Clytiidae</taxon>
        <taxon>Clytia</taxon>
    </lineage>
</organism>
<accession>A0A7M5XAY7</accession>
<dbReference type="EnsemblMetazoa" id="CLYHEMT020377.1">
    <property type="protein sequence ID" value="CLYHEMP020377.1"/>
    <property type="gene ID" value="CLYHEMG020377"/>
</dbReference>
<feature type="region of interest" description="Disordered" evidence="1">
    <location>
        <begin position="218"/>
        <end position="295"/>
    </location>
</feature>
<keyword evidence="3" id="KW-1185">Reference proteome</keyword>
<dbReference type="Proteomes" id="UP000594262">
    <property type="component" value="Unplaced"/>
</dbReference>
<feature type="compositionally biased region" description="Polar residues" evidence="1">
    <location>
        <begin position="66"/>
        <end position="76"/>
    </location>
</feature>